<gene>
    <name evidence="1" type="ORF">EJB05_37112</name>
</gene>
<organism evidence="1 2">
    <name type="scientific">Eragrostis curvula</name>
    <name type="common">weeping love grass</name>
    <dbReference type="NCBI Taxonomy" id="38414"/>
    <lineage>
        <taxon>Eukaryota</taxon>
        <taxon>Viridiplantae</taxon>
        <taxon>Streptophyta</taxon>
        <taxon>Embryophyta</taxon>
        <taxon>Tracheophyta</taxon>
        <taxon>Spermatophyta</taxon>
        <taxon>Magnoliopsida</taxon>
        <taxon>Liliopsida</taxon>
        <taxon>Poales</taxon>
        <taxon>Poaceae</taxon>
        <taxon>PACMAD clade</taxon>
        <taxon>Chloridoideae</taxon>
        <taxon>Eragrostideae</taxon>
        <taxon>Eragrostidinae</taxon>
        <taxon>Eragrostis</taxon>
    </lineage>
</organism>
<feature type="non-terminal residue" evidence="1">
    <location>
        <position position="1"/>
    </location>
</feature>
<evidence type="ECO:0000313" key="1">
    <source>
        <dbReference type="EMBL" id="TVU13692.1"/>
    </source>
</evidence>
<evidence type="ECO:0000313" key="2">
    <source>
        <dbReference type="Proteomes" id="UP000324897"/>
    </source>
</evidence>
<dbReference type="Gramene" id="TVU13692">
    <property type="protein sequence ID" value="TVU13692"/>
    <property type="gene ID" value="EJB05_37112"/>
</dbReference>
<dbReference type="EMBL" id="RWGY01000031">
    <property type="protein sequence ID" value="TVU13692.1"/>
    <property type="molecule type" value="Genomic_DNA"/>
</dbReference>
<comment type="caution">
    <text evidence="1">The sequence shown here is derived from an EMBL/GenBank/DDBJ whole genome shotgun (WGS) entry which is preliminary data.</text>
</comment>
<sequence length="234" mass="25513">MQSTPSLLRLASHAPRTYAGSPRTSMPMYAASSGSSLLPSWNETPNFVASCTFSLTPPCRAWPEHFRHYTSANQTAEDKSISWETHLADEDLVGVGPVAVGGVEEGDAGVDGVVDERDHVGLGLRRAVPRPRADTSNPCEPGFMRGTTNGAAAMAIARGYVTGCSKRERPNYQLTGGSKWRLDTRRPGFRTTYSEARNHSTMSPQVIDRRCTVDATKKAYPCQRIEEHKSAAQD</sequence>
<keyword evidence="2" id="KW-1185">Reference proteome</keyword>
<dbReference type="Proteomes" id="UP000324897">
    <property type="component" value="Unassembled WGS sequence"/>
</dbReference>
<dbReference type="AlphaFoldDB" id="A0A5J9TQS2"/>
<reference evidence="1 2" key="1">
    <citation type="journal article" date="2019" name="Sci. Rep.">
        <title>A high-quality genome of Eragrostis curvula grass provides insights into Poaceae evolution and supports new strategies to enhance forage quality.</title>
        <authorList>
            <person name="Carballo J."/>
            <person name="Santos B.A.C.M."/>
            <person name="Zappacosta D."/>
            <person name="Garbus I."/>
            <person name="Selva J.P."/>
            <person name="Gallo C.A."/>
            <person name="Diaz A."/>
            <person name="Albertini E."/>
            <person name="Caccamo M."/>
            <person name="Echenique V."/>
        </authorList>
    </citation>
    <scope>NUCLEOTIDE SEQUENCE [LARGE SCALE GENOMIC DNA]</scope>
    <source>
        <strain evidence="2">cv. Victoria</strain>
        <tissue evidence="1">Leaf</tissue>
    </source>
</reference>
<accession>A0A5J9TQS2</accession>
<proteinExistence type="predicted"/>
<name>A0A5J9TQS2_9POAL</name>
<protein>
    <submittedName>
        <fullName evidence="1">Uncharacterized protein</fullName>
    </submittedName>
</protein>